<sequence>MPKFKTPCFIERDKSFILEVKILKFYLDKKEIVFEPENLLIAGYTARDQKSLQAHIEELKKIGVAAPNQVPMVYDLSPELLSTRDFITTVKNDGSGEAEVVLLSINGKWYVGLGSDHTDRKLEAVSVHKSKQVCAKPISNELWELASIEDHWDDIELKSWMVLNGKEQLYQAGKLGDFLPPKELLEIIKERGYSTTNTVLFCGTPPLKTDKFLYGEKFRAELSDSKTNKKIKLSYEVKILTDSKED</sequence>
<dbReference type="Proteomes" id="UP000245998">
    <property type="component" value="Unassembled WGS sequence"/>
</dbReference>
<keyword evidence="2" id="KW-1185">Reference proteome</keyword>
<protein>
    <recommendedName>
        <fullName evidence="3">DUF2848 domain-containing protein</fullName>
    </recommendedName>
</protein>
<reference evidence="1 2" key="1">
    <citation type="submission" date="2018-04" db="EMBL/GenBank/DDBJ databases">
        <title>Camelliibacillus theae gen. nov., sp. nov., isolated from Pu'er tea.</title>
        <authorList>
            <person name="Niu L."/>
        </authorList>
    </citation>
    <scope>NUCLEOTIDE SEQUENCE [LARGE SCALE GENOMIC DNA]</scope>
    <source>
        <strain evidence="1 2">T8</strain>
    </source>
</reference>
<proteinExistence type="predicted"/>
<dbReference type="EMBL" id="QCZG01000092">
    <property type="protein sequence ID" value="PWA04680.1"/>
    <property type="molecule type" value="Genomic_DNA"/>
</dbReference>
<dbReference type="InterPro" id="IPR021269">
    <property type="entry name" value="DUF2848"/>
</dbReference>
<dbReference type="Pfam" id="PF11010">
    <property type="entry name" value="DUF2848"/>
    <property type="match status" value="1"/>
</dbReference>
<name>A0A2U1JHN2_9BACI</name>
<evidence type="ECO:0000313" key="1">
    <source>
        <dbReference type="EMBL" id="PWA04680.1"/>
    </source>
</evidence>
<gene>
    <name evidence="1" type="ORF">DCC39_18705</name>
</gene>
<evidence type="ECO:0008006" key="3">
    <source>
        <dbReference type="Google" id="ProtNLM"/>
    </source>
</evidence>
<dbReference type="OrthoDB" id="9792678at2"/>
<organism evidence="1 2">
    <name type="scientific">Pueribacillus theae</name>
    <dbReference type="NCBI Taxonomy" id="2171751"/>
    <lineage>
        <taxon>Bacteria</taxon>
        <taxon>Bacillati</taxon>
        <taxon>Bacillota</taxon>
        <taxon>Bacilli</taxon>
        <taxon>Bacillales</taxon>
        <taxon>Bacillaceae</taxon>
        <taxon>Pueribacillus</taxon>
    </lineage>
</organism>
<evidence type="ECO:0000313" key="2">
    <source>
        <dbReference type="Proteomes" id="UP000245998"/>
    </source>
</evidence>
<accession>A0A2U1JHN2</accession>
<dbReference type="AlphaFoldDB" id="A0A2U1JHN2"/>
<comment type="caution">
    <text evidence="1">The sequence shown here is derived from an EMBL/GenBank/DDBJ whole genome shotgun (WGS) entry which is preliminary data.</text>
</comment>